<feature type="region of interest" description="Disordered" evidence="1">
    <location>
        <begin position="1"/>
        <end position="103"/>
    </location>
</feature>
<reference evidence="2 3" key="1">
    <citation type="journal article" date="2016" name="Mol. Biol. Evol.">
        <title>Comparative Genomics of Early-Diverging Mushroom-Forming Fungi Provides Insights into the Origins of Lignocellulose Decay Capabilities.</title>
        <authorList>
            <person name="Nagy L.G."/>
            <person name="Riley R."/>
            <person name="Tritt A."/>
            <person name="Adam C."/>
            <person name="Daum C."/>
            <person name="Floudas D."/>
            <person name="Sun H."/>
            <person name="Yadav J.S."/>
            <person name="Pangilinan J."/>
            <person name="Larsson K.H."/>
            <person name="Matsuura K."/>
            <person name="Barry K."/>
            <person name="Labutti K."/>
            <person name="Kuo R."/>
            <person name="Ohm R.A."/>
            <person name="Bhattacharya S.S."/>
            <person name="Shirouzu T."/>
            <person name="Yoshinaga Y."/>
            <person name="Martin F.M."/>
            <person name="Grigoriev I.V."/>
            <person name="Hibbett D.S."/>
        </authorList>
    </citation>
    <scope>NUCLEOTIDE SEQUENCE [LARGE SCALE GENOMIC DNA]</scope>
    <source>
        <strain evidence="2 3">CBS 109695</strain>
    </source>
</reference>
<evidence type="ECO:0000313" key="2">
    <source>
        <dbReference type="EMBL" id="KZP29110.1"/>
    </source>
</evidence>
<protein>
    <submittedName>
        <fullName evidence="2">Uncharacterized protein</fullName>
    </submittedName>
</protein>
<dbReference type="OrthoDB" id="2873061at2759"/>
<feature type="compositionally biased region" description="Basic and acidic residues" evidence="1">
    <location>
        <begin position="8"/>
        <end position="25"/>
    </location>
</feature>
<accession>A0A166S7N2</accession>
<dbReference type="PANTHER" id="PTHR35587">
    <property type="entry name" value="EXPRESSED PROTEIN"/>
    <property type="match status" value="1"/>
</dbReference>
<evidence type="ECO:0000256" key="1">
    <source>
        <dbReference type="SAM" id="MobiDB-lite"/>
    </source>
</evidence>
<gene>
    <name evidence="2" type="ORF">FIBSPDRAFT_225319</name>
</gene>
<keyword evidence="3" id="KW-1185">Reference proteome</keyword>
<dbReference type="EMBL" id="KV417500">
    <property type="protein sequence ID" value="KZP29110.1"/>
    <property type="molecule type" value="Genomic_DNA"/>
</dbReference>
<dbReference type="PANTHER" id="PTHR35587:SF4">
    <property type="match status" value="1"/>
</dbReference>
<sequence>MSQPPSPTHRESGPSHHAQDKETNHHPRRGRSLSLSSDEPRRGSRSRGRAAHHPPLESDVEDRARALQKRPREARRVWESQSEERGRERQVAEKKDKRKDKKAISLRLDMDLDIEVEIKAKIKGRITLSLLDGSE</sequence>
<proteinExistence type="predicted"/>
<dbReference type="AlphaFoldDB" id="A0A166S7N2"/>
<organism evidence="2 3">
    <name type="scientific">Athelia psychrophila</name>
    <dbReference type="NCBI Taxonomy" id="1759441"/>
    <lineage>
        <taxon>Eukaryota</taxon>
        <taxon>Fungi</taxon>
        <taxon>Dikarya</taxon>
        <taxon>Basidiomycota</taxon>
        <taxon>Agaricomycotina</taxon>
        <taxon>Agaricomycetes</taxon>
        <taxon>Agaricomycetidae</taxon>
        <taxon>Atheliales</taxon>
        <taxon>Atheliaceae</taxon>
        <taxon>Athelia</taxon>
    </lineage>
</organism>
<name>A0A166S7N2_9AGAM</name>
<feature type="compositionally biased region" description="Basic and acidic residues" evidence="1">
    <location>
        <begin position="61"/>
        <end position="95"/>
    </location>
</feature>
<feature type="compositionally biased region" description="Basic residues" evidence="1">
    <location>
        <begin position="43"/>
        <end position="52"/>
    </location>
</feature>
<evidence type="ECO:0000313" key="3">
    <source>
        <dbReference type="Proteomes" id="UP000076532"/>
    </source>
</evidence>
<dbReference type="Proteomes" id="UP000076532">
    <property type="component" value="Unassembled WGS sequence"/>
</dbReference>